<evidence type="ECO:0000313" key="5">
    <source>
        <dbReference type="EMBL" id="KND93010.1"/>
    </source>
</evidence>
<dbReference type="CDD" id="cd18533">
    <property type="entry name" value="PTP_fungal"/>
    <property type="match status" value="1"/>
</dbReference>
<evidence type="ECO:0000259" key="4">
    <source>
        <dbReference type="PROSITE" id="PS50056"/>
    </source>
</evidence>
<evidence type="ECO:0000256" key="1">
    <source>
        <dbReference type="ARBA" id="ARBA00009649"/>
    </source>
</evidence>
<dbReference type="SMART" id="SM00404">
    <property type="entry name" value="PTPc_motif"/>
    <property type="match status" value="1"/>
</dbReference>
<comment type="caution">
    <text evidence="5">The sequence shown here is derived from an EMBL/GenBank/DDBJ whole genome shotgun (WGS) entry which is preliminary data.</text>
</comment>
<dbReference type="InterPro" id="IPR029021">
    <property type="entry name" value="Prot-tyrosine_phosphatase-like"/>
</dbReference>
<keyword evidence="5" id="KW-0675">Receptor</keyword>
<feature type="domain" description="Tyrosine-protein phosphatase" evidence="3">
    <location>
        <begin position="209"/>
        <end position="468"/>
    </location>
</feature>
<dbReference type="Gene3D" id="3.90.190.10">
    <property type="entry name" value="Protein tyrosine phosphatase superfamily"/>
    <property type="match status" value="1"/>
</dbReference>
<feature type="region of interest" description="Disordered" evidence="2">
    <location>
        <begin position="475"/>
        <end position="521"/>
    </location>
</feature>
<feature type="compositionally biased region" description="Basic residues" evidence="2">
    <location>
        <begin position="1"/>
        <end position="12"/>
    </location>
</feature>
<evidence type="ECO:0000256" key="2">
    <source>
        <dbReference type="SAM" id="MobiDB-lite"/>
    </source>
</evidence>
<dbReference type="PRINTS" id="PR00700">
    <property type="entry name" value="PRTYPHPHTASE"/>
</dbReference>
<dbReference type="SMART" id="SM00194">
    <property type="entry name" value="PTPc"/>
    <property type="match status" value="1"/>
</dbReference>
<dbReference type="InterPro" id="IPR000242">
    <property type="entry name" value="PTP_cat"/>
</dbReference>
<dbReference type="PROSITE" id="PS50055">
    <property type="entry name" value="TYR_PHOSPHATASE_PTP"/>
    <property type="match status" value="1"/>
</dbReference>
<dbReference type="OrthoDB" id="10253954at2759"/>
<dbReference type="GO" id="GO:0004725">
    <property type="term" value="F:protein tyrosine phosphatase activity"/>
    <property type="evidence" value="ECO:0007669"/>
    <property type="project" value="InterPro"/>
</dbReference>
<dbReference type="STRING" id="1163406.A0A0L0NH24"/>
<dbReference type="Pfam" id="PF00102">
    <property type="entry name" value="Y_phosphatase"/>
    <property type="match status" value="1"/>
</dbReference>
<dbReference type="InterPro" id="IPR003595">
    <property type="entry name" value="Tyr_Pase_cat"/>
</dbReference>
<keyword evidence="6" id="KW-1185">Reference proteome</keyword>
<accession>A0A0L0NH24</accession>
<gene>
    <name evidence="5" type="ORF">TOPH_02037</name>
</gene>
<dbReference type="PANTHER" id="PTHR19134:SF449">
    <property type="entry name" value="TYROSINE-PROTEIN PHOSPHATASE 1"/>
    <property type="match status" value="1"/>
</dbReference>
<dbReference type="InterPro" id="IPR016130">
    <property type="entry name" value="Tyr_Pase_AS"/>
</dbReference>
<dbReference type="PROSITE" id="PS00383">
    <property type="entry name" value="TYR_PHOSPHATASE_1"/>
    <property type="match status" value="1"/>
</dbReference>
<feature type="compositionally biased region" description="Polar residues" evidence="2">
    <location>
        <begin position="42"/>
        <end position="57"/>
    </location>
</feature>
<dbReference type="PANTHER" id="PTHR19134">
    <property type="entry name" value="RECEPTOR-TYPE TYROSINE-PROTEIN PHOSPHATASE"/>
    <property type="match status" value="1"/>
</dbReference>
<dbReference type="InterPro" id="IPR000387">
    <property type="entry name" value="Tyr_Pase_dom"/>
</dbReference>
<sequence>MDRIPRLRRKPKPPAIETSLERFSKDTADSFSDGELAHPGSSAAQHQQLPQSRLSQHSNSNSSTNTNTNTNTSTNSNTNTNTNGQRSAVKKSPFRNLKIRASAKRARGTSPADLPSSSPVAAVFNQDGVAPHALSRSTHAGHHETNGHQPRPEMPGFLTLSTQEIDRKFHELTWAERLRLADAHRNHDIEDYKWGHYQQYDFHQRGAMDRYNNIRPWNYNRVRLHVPDDEFDYVNASAVSLSSPSNAALPPLRYIAMQGPTEPSFDYVWRMVAEQMPSPAVIVQLTTMLENGFIKCHQYFPHGEDESTWTLNEHDVWGDGWTAQLTFVSLEESGDDAIEIRKLLLDVEGEDETRVVWHFLYRRWPDFGVPTFEDTDSFFRLMKLSREYSAPSGPRIVHCSAGVGRTGTFIGLEHLMRELDTGAFEKYDSSTKTPDLIFDTVESLRQQRRGMVQGEVQYQFIYHVMRRLWRDKYGLPDDDRGEPAAKRLVVADPFTDESNDSQDDPDPTPEAGASASADTSR</sequence>
<proteinExistence type="inferred from homology"/>
<comment type="similarity">
    <text evidence="1">Belongs to the protein-tyrosine phosphatase family. Non-receptor class subfamily.</text>
</comment>
<evidence type="ECO:0000259" key="3">
    <source>
        <dbReference type="PROSITE" id="PS50055"/>
    </source>
</evidence>
<dbReference type="PROSITE" id="PS50056">
    <property type="entry name" value="TYR_PHOSPHATASE_2"/>
    <property type="match status" value="1"/>
</dbReference>
<dbReference type="AlphaFoldDB" id="A0A0L0NH24"/>
<feature type="region of interest" description="Disordered" evidence="2">
    <location>
        <begin position="1"/>
        <end position="96"/>
    </location>
</feature>
<feature type="compositionally biased region" description="Acidic residues" evidence="2">
    <location>
        <begin position="494"/>
        <end position="507"/>
    </location>
</feature>
<feature type="compositionally biased region" description="Basic and acidic residues" evidence="2">
    <location>
        <begin position="475"/>
        <end position="485"/>
    </location>
</feature>
<feature type="domain" description="Tyrosine specific protein phosphatases" evidence="4">
    <location>
        <begin position="376"/>
        <end position="459"/>
    </location>
</feature>
<feature type="compositionally biased region" description="Basic and acidic residues" evidence="2">
    <location>
        <begin position="19"/>
        <end position="28"/>
    </location>
</feature>
<dbReference type="Proteomes" id="UP000036947">
    <property type="component" value="Unassembled WGS sequence"/>
</dbReference>
<dbReference type="SUPFAM" id="SSF52799">
    <property type="entry name" value="(Phosphotyrosine protein) phosphatases II"/>
    <property type="match status" value="1"/>
</dbReference>
<protein>
    <submittedName>
        <fullName evidence="5">Receptor-type tyrosine-protein phosphatase beta</fullName>
    </submittedName>
</protein>
<feature type="compositionally biased region" description="Low complexity" evidence="2">
    <location>
        <begin position="58"/>
        <end position="83"/>
    </location>
</feature>
<evidence type="ECO:0000313" key="6">
    <source>
        <dbReference type="Proteomes" id="UP000036947"/>
    </source>
</evidence>
<dbReference type="EMBL" id="LFRF01000004">
    <property type="protein sequence ID" value="KND93010.1"/>
    <property type="molecule type" value="Genomic_DNA"/>
</dbReference>
<name>A0A0L0NH24_TOLOC</name>
<dbReference type="InterPro" id="IPR050348">
    <property type="entry name" value="Protein-Tyr_Phosphatase"/>
</dbReference>
<organism evidence="5 6">
    <name type="scientific">Tolypocladium ophioglossoides (strain CBS 100239)</name>
    <name type="common">Snaketongue truffleclub</name>
    <name type="synonym">Elaphocordyceps ophioglossoides</name>
    <dbReference type="NCBI Taxonomy" id="1163406"/>
    <lineage>
        <taxon>Eukaryota</taxon>
        <taxon>Fungi</taxon>
        <taxon>Dikarya</taxon>
        <taxon>Ascomycota</taxon>
        <taxon>Pezizomycotina</taxon>
        <taxon>Sordariomycetes</taxon>
        <taxon>Hypocreomycetidae</taxon>
        <taxon>Hypocreales</taxon>
        <taxon>Ophiocordycipitaceae</taxon>
        <taxon>Tolypocladium</taxon>
    </lineage>
</organism>
<reference evidence="5 6" key="1">
    <citation type="journal article" date="2015" name="BMC Genomics">
        <title>The genome of the truffle-parasite Tolypocladium ophioglossoides and the evolution of antifungal peptaibiotics.</title>
        <authorList>
            <person name="Quandt C.A."/>
            <person name="Bushley K.E."/>
            <person name="Spatafora J.W."/>
        </authorList>
    </citation>
    <scope>NUCLEOTIDE SEQUENCE [LARGE SCALE GENOMIC DNA]</scope>
    <source>
        <strain evidence="5 6">CBS 100239</strain>
    </source>
</reference>